<reference evidence="3" key="1">
    <citation type="submission" date="2018-05" db="EMBL/GenBank/DDBJ databases">
        <title>Genome Sequencing of selected type strains of the family Eggerthellaceae.</title>
        <authorList>
            <person name="Danylec N."/>
            <person name="Stoll D.A."/>
            <person name="Doetsch A."/>
            <person name="Huch M."/>
        </authorList>
    </citation>
    <scope>NUCLEOTIDE SEQUENCE [LARGE SCALE GENOMIC DNA]</scope>
    <source>
        <strain evidence="3">DSM 16106</strain>
    </source>
</reference>
<dbReference type="EMBL" id="QICD01000002">
    <property type="protein sequence ID" value="RNL48468.1"/>
    <property type="molecule type" value="Genomic_DNA"/>
</dbReference>
<dbReference type="InterPro" id="IPR029044">
    <property type="entry name" value="Nucleotide-diphossugar_trans"/>
</dbReference>
<accession>A0A3N0BJM2</accession>
<feature type="domain" description="MobA-like NTP transferase" evidence="1">
    <location>
        <begin position="9"/>
        <end position="169"/>
    </location>
</feature>
<dbReference type="GO" id="GO:0016779">
    <property type="term" value="F:nucleotidyltransferase activity"/>
    <property type="evidence" value="ECO:0007669"/>
    <property type="project" value="UniProtKB-ARBA"/>
</dbReference>
<dbReference type="PANTHER" id="PTHR43777">
    <property type="entry name" value="MOLYBDENUM COFACTOR CYTIDYLYLTRANSFERASE"/>
    <property type="match status" value="1"/>
</dbReference>
<sequence>MQMFPRVCACVLAAGESKRMGACKLLLPFAGSTLLERALDAAIGCAAEGVAVVTGAYRSEMAATIACAGVEEVHNPSWGNGQASSVKTAVCHASSEGFDAVLLMVADQPFVTASHLDALLTEYDAGRAGAYLSANGNRCGNPCLFDKRCFSSLTKLEGDEGARSLFRRDSSFPVRYIYFDDVDLFEDVDTPQDLARLEAFAREGRETHRV</sequence>
<comment type="caution">
    <text evidence="2">The sequence shown here is derived from an EMBL/GenBank/DDBJ whole genome shotgun (WGS) entry which is preliminary data.</text>
</comment>
<gene>
    <name evidence="2" type="ORF">DMP08_02355</name>
</gene>
<name>A0A3N0BJM2_9ACTN</name>
<evidence type="ECO:0000259" key="1">
    <source>
        <dbReference type="Pfam" id="PF12804"/>
    </source>
</evidence>
<dbReference type="CDD" id="cd04182">
    <property type="entry name" value="GT_2_like_f"/>
    <property type="match status" value="1"/>
</dbReference>
<dbReference type="InterPro" id="IPR025877">
    <property type="entry name" value="MobA-like_NTP_Trfase"/>
</dbReference>
<dbReference type="SUPFAM" id="SSF53448">
    <property type="entry name" value="Nucleotide-diphospho-sugar transferases"/>
    <property type="match status" value="1"/>
</dbReference>
<dbReference type="Proteomes" id="UP000278632">
    <property type="component" value="Unassembled WGS sequence"/>
</dbReference>
<organism evidence="2 3">
    <name type="scientific">Paraeggerthella hongkongensis</name>
    <dbReference type="NCBI Taxonomy" id="230658"/>
    <lineage>
        <taxon>Bacteria</taxon>
        <taxon>Bacillati</taxon>
        <taxon>Actinomycetota</taxon>
        <taxon>Coriobacteriia</taxon>
        <taxon>Eggerthellales</taxon>
        <taxon>Eggerthellaceae</taxon>
        <taxon>Paraeggerthella</taxon>
    </lineage>
</organism>
<keyword evidence="3" id="KW-1185">Reference proteome</keyword>
<evidence type="ECO:0000313" key="3">
    <source>
        <dbReference type="Proteomes" id="UP000278632"/>
    </source>
</evidence>
<dbReference type="Gene3D" id="3.90.550.10">
    <property type="entry name" value="Spore Coat Polysaccharide Biosynthesis Protein SpsA, Chain A"/>
    <property type="match status" value="1"/>
</dbReference>
<evidence type="ECO:0000313" key="2">
    <source>
        <dbReference type="EMBL" id="RNL48468.1"/>
    </source>
</evidence>
<dbReference type="PANTHER" id="PTHR43777:SF1">
    <property type="entry name" value="MOLYBDENUM COFACTOR CYTIDYLYLTRANSFERASE"/>
    <property type="match status" value="1"/>
</dbReference>
<dbReference type="AlphaFoldDB" id="A0A3N0BJM2"/>
<dbReference type="OrthoDB" id="9800709at2"/>
<protein>
    <submittedName>
        <fullName evidence="2">Molybdopterin-guanine dinucleotide biosynthesis protein MobA</fullName>
    </submittedName>
</protein>
<dbReference type="Pfam" id="PF12804">
    <property type="entry name" value="NTP_transf_3"/>
    <property type="match status" value="1"/>
</dbReference>
<proteinExistence type="predicted"/>
<dbReference type="RefSeq" id="WP_123191386.1">
    <property type="nucleotide sequence ID" value="NZ_QICD01000002.1"/>
</dbReference>